<name>A0A645JGJ6_9ZZZZ</name>
<feature type="transmembrane region" description="Helical" evidence="6">
    <location>
        <begin position="21"/>
        <end position="42"/>
    </location>
</feature>
<dbReference type="InterPro" id="IPR003838">
    <property type="entry name" value="ABC3_permease_C"/>
</dbReference>
<comment type="caution">
    <text evidence="8">The sequence shown here is derived from an EMBL/GenBank/DDBJ whole genome shotgun (WGS) entry which is preliminary data.</text>
</comment>
<reference evidence="8" key="1">
    <citation type="submission" date="2019-08" db="EMBL/GenBank/DDBJ databases">
        <authorList>
            <person name="Kucharzyk K."/>
            <person name="Murdoch R.W."/>
            <person name="Higgins S."/>
            <person name="Loffler F."/>
        </authorList>
    </citation>
    <scope>NUCLEOTIDE SEQUENCE</scope>
</reference>
<keyword evidence="2" id="KW-1003">Cell membrane</keyword>
<evidence type="ECO:0000313" key="8">
    <source>
        <dbReference type="EMBL" id="MPN61799.1"/>
    </source>
</evidence>
<accession>A0A645JGJ6</accession>
<dbReference type="GO" id="GO:0005886">
    <property type="term" value="C:plasma membrane"/>
    <property type="evidence" value="ECO:0007669"/>
    <property type="project" value="UniProtKB-SubCell"/>
</dbReference>
<feature type="transmembrane region" description="Helical" evidence="6">
    <location>
        <begin position="62"/>
        <end position="79"/>
    </location>
</feature>
<comment type="subcellular location">
    <subcellularLocation>
        <location evidence="1">Cell membrane</location>
        <topology evidence="1">Multi-pass membrane protein</topology>
    </subcellularLocation>
</comment>
<dbReference type="AlphaFoldDB" id="A0A645JGJ6"/>
<feature type="domain" description="ABC3 transporter permease C-terminal" evidence="7">
    <location>
        <begin position="1"/>
        <end position="86"/>
    </location>
</feature>
<dbReference type="Pfam" id="PF02687">
    <property type="entry name" value="FtsX"/>
    <property type="match status" value="1"/>
</dbReference>
<keyword evidence="5 6" id="KW-0472">Membrane</keyword>
<evidence type="ECO:0000256" key="5">
    <source>
        <dbReference type="ARBA" id="ARBA00023136"/>
    </source>
</evidence>
<evidence type="ECO:0000259" key="7">
    <source>
        <dbReference type="Pfam" id="PF02687"/>
    </source>
</evidence>
<evidence type="ECO:0000256" key="2">
    <source>
        <dbReference type="ARBA" id="ARBA00022475"/>
    </source>
</evidence>
<sequence length="97" mass="10924">MIRAIGITNKEFKKMIKFEGVTYGVIASILSIIFGLLGQVILFKYLSPLLISPKFIIQWQSYILVIFINILIGFIATYLPSKKIKDLSIVESISALD</sequence>
<organism evidence="8">
    <name type="scientific">bioreactor metagenome</name>
    <dbReference type="NCBI Taxonomy" id="1076179"/>
    <lineage>
        <taxon>unclassified sequences</taxon>
        <taxon>metagenomes</taxon>
        <taxon>ecological metagenomes</taxon>
    </lineage>
</organism>
<evidence type="ECO:0000256" key="6">
    <source>
        <dbReference type="SAM" id="Phobius"/>
    </source>
</evidence>
<evidence type="ECO:0000256" key="3">
    <source>
        <dbReference type="ARBA" id="ARBA00022692"/>
    </source>
</evidence>
<keyword evidence="3 6" id="KW-0812">Transmembrane</keyword>
<dbReference type="EMBL" id="VSSQ01138945">
    <property type="protein sequence ID" value="MPN61799.1"/>
    <property type="molecule type" value="Genomic_DNA"/>
</dbReference>
<proteinExistence type="predicted"/>
<evidence type="ECO:0000256" key="1">
    <source>
        <dbReference type="ARBA" id="ARBA00004651"/>
    </source>
</evidence>
<gene>
    <name evidence="8" type="ORF">SDC9_209543</name>
</gene>
<evidence type="ECO:0000256" key="4">
    <source>
        <dbReference type="ARBA" id="ARBA00022989"/>
    </source>
</evidence>
<protein>
    <recommendedName>
        <fullName evidence="7">ABC3 transporter permease C-terminal domain-containing protein</fullName>
    </recommendedName>
</protein>
<keyword evidence="4 6" id="KW-1133">Transmembrane helix</keyword>